<dbReference type="PANTHER" id="PTHR43137:SF1">
    <property type="entry name" value="DIHYDROOROTASE"/>
    <property type="match status" value="1"/>
</dbReference>
<dbReference type="SUPFAM" id="SSF51556">
    <property type="entry name" value="Metallo-dependent hydrolases"/>
    <property type="match status" value="1"/>
</dbReference>
<dbReference type="PROSITE" id="PS00483">
    <property type="entry name" value="DIHYDROOROTASE_2"/>
    <property type="match status" value="1"/>
</dbReference>
<dbReference type="Pfam" id="PF04909">
    <property type="entry name" value="Amidohydro_2"/>
    <property type="match status" value="1"/>
</dbReference>
<keyword evidence="5" id="KW-0378">Hydrolase</keyword>
<dbReference type="HAMAP" id="MF_00219">
    <property type="entry name" value="PyrC_classII"/>
    <property type="match status" value="1"/>
</dbReference>
<evidence type="ECO:0000256" key="7">
    <source>
        <dbReference type="ARBA" id="ARBA00022975"/>
    </source>
</evidence>
<dbReference type="InterPro" id="IPR036291">
    <property type="entry name" value="NAD(P)-bd_dom_sf"/>
</dbReference>
<keyword evidence="7" id="KW-0665">Pyrimidine biosynthesis</keyword>
<dbReference type="GeneID" id="90040495"/>
<accession>A0ABR1F1D9</accession>
<comment type="similarity">
    <text evidence="2">Belongs to the metallo-dependent hydrolases superfamily. DHOase family. Class II DHOase subfamily.</text>
</comment>
<dbReference type="Gene3D" id="3.40.50.720">
    <property type="entry name" value="NAD(P)-binding Rossmann-like Domain"/>
    <property type="match status" value="2"/>
</dbReference>
<dbReference type="PANTHER" id="PTHR43137">
    <property type="entry name" value="DIHYDROOROTASE"/>
    <property type="match status" value="1"/>
</dbReference>
<evidence type="ECO:0000256" key="4">
    <source>
        <dbReference type="ARBA" id="ARBA00022723"/>
    </source>
</evidence>
<dbReference type="SUPFAM" id="SSF51735">
    <property type="entry name" value="NAD(P)-binding Rossmann-fold domains"/>
    <property type="match status" value="1"/>
</dbReference>
<gene>
    <name evidence="9" type="ORF">BZA70DRAFT_312313</name>
</gene>
<dbReference type="InterPro" id="IPR006680">
    <property type="entry name" value="Amidohydro-rel"/>
</dbReference>
<evidence type="ECO:0000313" key="9">
    <source>
        <dbReference type="EMBL" id="KAK7203669.1"/>
    </source>
</evidence>
<keyword evidence="4" id="KW-0479">Metal-binding</keyword>
<dbReference type="InterPro" id="IPR004721">
    <property type="entry name" value="DHOdimr"/>
</dbReference>
<evidence type="ECO:0000259" key="8">
    <source>
        <dbReference type="Pfam" id="PF04909"/>
    </source>
</evidence>
<dbReference type="InterPro" id="IPR002195">
    <property type="entry name" value="Dihydroorotase_CS"/>
</dbReference>
<organism evidence="9 10">
    <name type="scientific">Myxozyma melibiosi</name>
    <dbReference type="NCBI Taxonomy" id="54550"/>
    <lineage>
        <taxon>Eukaryota</taxon>
        <taxon>Fungi</taxon>
        <taxon>Dikarya</taxon>
        <taxon>Ascomycota</taxon>
        <taxon>Saccharomycotina</taxon>
        <taxon>Lipomycetes</taxon>
        <taxon>Lipomycetales</taxon>
        <taxon>Lipomycetaceae</taxon>
        <taxon>Myxozyma</taxon>
    </lineage>
</organism>
<keyword evidence="6" id="KW-0862">Zinc</keyword>
<comment type="pathway">
    <text evidence="1">Pyrimidine metabolism; UMP biosynthesis via de novo pathway; (S)-dihydroorotate from bicarbonate: step 3/3.</text>
</comment>
<evidence type="ECO:0000256" key="1">
    <source>
        <dbReference type="ARBA" id="ARBA00004880"/>
    </source>
</evidence>
<dbReference type="RefSeq" id="XP_064766702.1">
    <property type="nucleotide sequence ID" value="XM_064914983.1"/>
</dbReference>
<sequence>MTTSITLPRPAADFHVHVRDGEMMKLVVPTIKQGGVSVAYIMPNLVPPLTAVEDVLAYKSRLEAVDDSITYVMSLYLSPAITPDVIHQAKKAGITGVKCYPAGVTTNSDHGVASYAPFYPTFAAMEEEDMILNLHGECPSSGHIHVLNAEQEFLPTLKDLHARFPKLRIVLEHCTSAAAVQAVKECGPTVSATITAHHLFLIIDNWAGNAYNFCKPVAKLPADREALLEAATSGNPKFFFGSDSAPHPMSAKEKGKGASAGVFTQTHAVAYVAEAFDRLGKIDKLEDFVCNFGREFYKVEEKKAGWKVVVEKTEDEVMMALGEGSSAVVPFKAGEKLAWKQTMNNSKCHAVLSPCRHIVIELLKRGHIVSGISRKPEKIGQHERYFPIPLDILGTSVTELATVLARADVVINAYGSRASDSSTYKLFVEATYQIITAFKHAALLNSSLSASAAPGCKPYLIAIGNSGSLIVPGTDGIHAVDYEPFWIEYVRSMAQSRSHVLFWKEKYPDMSQTVEVYRTAVLAWKGPGATLEQMEVMKTYEDQIANIDHDFIRACTTCYLFFDGNESFDWTFISPPAMYGPGKRTGEYDVHLENYLPLPEEEGGLLPGISAPDLAIALADEVERKGMKWTHWTLTGSQRDDAPAVIYPKI</sequence>
<reference evidence="9 10" key="1">
    <citation type="submission" date="2024-03" db="EMBL/GenBank/DDBJ databases">
        <title>Genome-scale model development and genomic sequencing of the oleaginous clade Lipomyces.</title>
        <authorList>
            <consortium name="Lawrence Berkeley National Laboratory"/>
            <person name="Czajka J.J."/>
            <person name="Han Y."/>
            <person name="Kim J."/>
            <person name="Mondo S.J."/>
            <person name="Hofstad B.A."/>
            <person name="Robles A."/>
            <person name="Haridas S."/>
            <person name="Riley R."/>
            <person name="LaButti K."/>
            <person name="Pangilinan J."/>
            <person name="Andreopoulos W."/>
            <person name="Lipzen A."/>
            <person name="Yan J."/>
            <person name="Wang M."/>
            <person name="Ng V."/>
            <person name="Grigoriev I.V."/>
            <person name="Spatafora J.W."/>
            <person name="Magnuson J.K."/>
            <person name="Baker S.E."/>
            <person name="Pomraning K.R."/>
        </authorList>
    </citation>
    <scope>NUCLEOTIDE SEQUENCE [LARGE SCALE GENOMIC DNA]</scope>
    <source>
        <strain evidence="9 10">Phaff 52-87</strain>
    </source>
</reference>
<name>A0ABR1F1D9_9ASCO</name>
<evidence type="ECO:0000256" key="3">
    <source>
        <dbReference type="ARBA" id="ARBA00012860"/>
    </source>
</evidence>
<dbReference type="NCBIfam" id="TIGR00856">
    <property type="entry name" value="pyrC_dimer"/>
    <property type="match status" value="1"/>
</dbReference>
<evidence type="ECO:0000256" key="2">
    <source>
        <dbReference type="ARBA" id="ARBA00005631"/>
    </source>
</evidence>
<keyword evidence="10" id="KW-1185">Reference proteome</keyword>
<dbReference type="CDD" id="cd01294">
    <property type="entry name" value="DHOase"/>
    <property type="match status" value="1"/>
</dbReference>
<evidence type="ECO:0000256" key="6">
    <source>
        <dbReference type="ARBA" id="ARBA00022833"/>
    </source>
</evidence>
<comment type="caution">
    <text evidence="9">The sequence shown here is derived from an EMBL/GenBank/DDBJ whole genome shotgun (WGS) entry which is preliminary data.</text>
</comment>
<evidence type="ECO:0000256" key="5">
    <source>
        <dbReference type="ARBA" id="ARBA00022801"/>
    </source>
</evidence>
<feature type="domain" description="Amidohydrolase-related" evidence="8">
    <location>
        <begin position="85"/>
        <end position="177"/>
    </location>
</feature>
<dbReference type="InterPro" id="IPR032466">
    <property type="entry name" value="Metal_Hydrolase"/>
</dbReference>
<dbReference type="Gene3D" id="3.20.20.140">
    <property type="entry name" value="Metal-dependent hydrolases"/>
    <property type="match status" value="1"/>
</dbReference>
<dbReference type="EC" id="3.5.2.3" evidence="3"/>
<evidence type="ECO:0000313" key="10">
    <source>
        <dbReference type="Proteomes" id="UP001498771"/>
    </source>
</evidence>
<proteinExistence type="inferred from homology"/>
<dbReference type="EMBL" id="JBBJBU010000011">
    <property type="protein sequence ID" value="KAK7203669.1"/>
    <property type="molecule type" value="Genomic_DNA"/>
</dbReference>
<dbReference type="PROSITE" id="PS00482">
    <property type="entry name" value="DIHYDROOROTASE_1"/>
    <property type="match status" value="1"/>
</dbReference>
<dbReference type="Proteomes" id="UP001498771">
    <property type="component" value="Unassembled WGS sequence"/>
</dbReference>
<protein>
    <recommendedName>
        <fullName evidence="3">dihydroorotase</fullName>
        <ecNumber evidence="3">3.5.2.3</ecNumber>
    </recommendedName>
</protein>